<keyword evidence="4" id="KW-1185">Reference proteome</keyword>
<dbReference type="InterPro" id="IPR039307">
    <property type="entry name" value="LORELEI-like"/>
</dbReference>
<reference evidence="3 4" key="1">
    <citation type="journal article" date="2021" name="Commun. Biol.">
        <title>The genome of Shorea leprosula (Dipterocarpaceae) highlights the ecological relevance of drought in aseasonal tropical rainforests.</title>
        <authorList>
            <person name="Ng K.K.S."/>
            <person name="Kobayashi M.J."/>
            <person name="Fawcett J.A."/>
            <person name="Hatakeyama M."/>
            <person name="Paape T."/>
            <person name="Ng C.H."/>
            <person name="Ang C.C."/>
            <person name="Tnah L.H."/>
            <person name="Lee C.T."/>
            <person name="Nishiyama T."/>
            <person name="Sese J."/>
            <person name="O'Brien M.J."/>
            <person name="Copetti D."/>
            <person name="Mohd Noor M.I."/>
            <person name="Ong R.C."/>
            <person name="Putra M."/>
            <person name="Sireger I.Z."/>
            <person name="Indrioko S."/>
            <person name="Kosugi Y."/>
            <person name="Izuno A."/>
            <person name="Isagi Y."/>
            <person name="Lee S.L."/>
            <person name="Shimizu K.K."/>
        </authorList>
    </citation>
    <scope>NUCLEOTIDE SEQUENCE [LARGE SCALE GENOMIC DNA]</scope>
    <source>
        <strain evidence="3">214</strain>
    </source>
</reference>
<protein>
    <recommendedName>
        <fullName evidence="2">GPI-anchored protein LLG1-like domain-containing protein</fullName>
    </recommendedName>
</protein>
<feature type="signal peptide" evidence="1">
    <location>
        <begin position="1"/>
        <end position="26"/>
    </location>
</feature>
<name>A0AAV5HV43_9ROSI</name>
<evidence type="ECO:0000259" key="2">
    <source>
        <dbReference type="Pfam" id="PF26578"/>
    </source>
</evidence>
<sequence>MKIRKWSFPCFALLFFFTHLFHSSSSTSHISGGRNLLQARKDCPVSFEFLNYTIITSQCKSPEYPKDRCCAALKEIACPYAEQINDDTTNCADAFYSYLLINGKYPPSFTALCQEGKDGIPCPETPPPPPSISANSSSCARSTHVLSTLFSLLINLCLLLVRLPGNG</sequence>
<keyword evidence="1" id="KW-0732">Signal</keyword>
<dbReference type="PANTHER" id="PTHR31533:SF2">
    <property type="entry name" value="GPI-ANCHORED PROTEIN LLG1"/>
    <property type="match status" value="1"/>
</dbReference>
<dbReference type="InterPro" id="IPR058888">
    <property type="entry name" value="LLG1-like"/>
</dbReference>
<gene>
    <name evidence="3" type="ORF">SLEP1_g4440</name>
</gene>
<dbReference type="PANTHER" id="PTHR31533">
    <property type="entry name" value="GPI-ANCHORED PROTEIN LLG1-RELATED-RELATED"/>
    <property type="match status" value="1"/>
</dbReference>
<proteinExistence type="predicted"/>
<accession>A0AAV5HV43</accession>
<feature type="domain" description="GPI-anchored protein LLG1-like" evidence="2">
    <location>
        <begin position="45"/>
        <end position="120"/>
    </location>
</feature>
<dbReference type="Proteomes" id="UP001054252">
    <property type="component" value="Unassembled WGS sequence"/>
</dbReference>
<dbReference type="Pfam" id="PF26578">
    <property type="entry name" value="LLG1"/>
    <property type="match status" value="1"/>
</dbReference>
<evidence type="ECO:0000256" key="1">
    <source>
        <dbReference type="SAM" id="SignalP"/>
    </source>
</evidence>
<dbReference type="EMBL" id="BPVZ01000004">
    <property type="protein sequence ID" value="GKU90447.1"/>
    <property type="molecule type" value="Genomic_DNA"/>
</dbReference>
<dbReference type="AlphaFoldDB" id="A0AAV5HV43"/>
<organism evidence="3 4">
    <name type="scientific">Rubroshorea leprosula</name>
    <dbReference type="NCBI Taxonomy" id="152421"/>
    <lineage>
        <taxon>Eukaryota</taxon>
        <taxon>Viridiplantae</taxon>
        <taxon>Streptophyta</taxon>
        <taxon>Embryophyta</taxon>
        <taxon>Tracheophyta</taxon>
        <taxon>Spermatophyta</taxon>
        <taxon>Magnoliopsida</taxon>
        <taxon>eudicotyledons</taxon>
        <taxon>Gunneridae</taxon>
        <taxon>Pentapetalae</taxon>
        <taxon>rosids</taxon>
        <taxon>malvids</taxon>
        <taxon>Malvales</taxon>
        <taxon>Dipterocarpaceae</taxon>
        <taxon>Rubroshorea</taxon>
    </lineage>
</organism>
<feature type="chain" id="PRO_5043383209" description="GPI-anchored protein LLG1-like domain-containing protein" evidence="1">
    <location>
        <begin position="27"/>
        <end position="167"/>
    </location>
</feature>
<evidence type="ECO:0000313" key="4">
    <source>
        <dbReference type="Proteomes" id="UP001054252"/>
    </source>
</evidence>
<comment type="caution">
    <text evidence="3">The sequence shown here is derived from an EMBL/GenBank/DDBJ whole genome shotgun (WGS) entry which is preliminary data.</text>
</comment>
<evidence type="ECO:0000313" key="3">
    <source>
        <dbReference type="EMBL" id="GKU90447.1"/>
    </source>
</evidence>